<organism evidence="5 6">
    <name type="scientific">Acidisphaera rubrifaciens HS-AP3</name>
    <dbReference type="NCBI Taxonomy" id="1231350"/>
    <lineage>
        <taxon>Bacteria</taxon>
        <taxon>Pseudomonadati</taxon>
        <taxon>Pseudomonadota</taxon>
        <taxon>Alphaproteobacteria</taxon>
        <taxon>Acetobacterales</taxon>
        <taxon>Acetobacteraceae</taxon>
        <taxon>Acidisphaera</taxon>
    </lineage>
</organism>
<evidence type="ECO:0000313" key="5">
    <source>
        <dbReference type="EMBL" id="GAN76456.1"/>
    </source>
</evidence>
<accession>A0A0D6P540</accession>
<evidence type="ECO:0000256" key="1">
    <source>
        <dbReference type="SAM" id="Coils"/>
    </source>
</evidence>
<name>A0A0D6P540_9PROT</name>
<keyword evidence="1" id="KW-0175">Coiled coil</keyword>
<feature type="coiled-coil region" evidence="1">
    <location>
        <begin position="520"/>
        <end position="551"/>
    </location>
</feature>
<dbReference type="AlphaFoldDB" id="A0A0D6P540"/>
<evidence type="ECO:0000259" key="3">
    <source>
        <dbReference type="Pfam" id="PF09822"/>
    </source>
</evidence>
<sequence>MSRTLSTLLGVIGALALVIGVNLFADTRLATVHADLTQQHLYTLSNGTRSVLRGLKDPITLRLFYSRALGTAVPSYGTLADHVRELLRQYAALSHGKLRVQMYDPEPYSDTEDRAVAYGLQGVPLDQSGEQVYFGLVGTNMLDDQKTIAFFQPDRERFLEYDLTKLVQELSNAKRPVVGLMSSLPLEGDPRQAMMAMRTGSRAGAPWLSIQQLREADTVKSLPLDTQVIPADVDVLLLAQAQNLSDATLYAIDQFVMRGGRLMVMVDPHSEMEAMAGGPNGMPALETSSNLRKLFDAWGITFDPTHVVGDLDGAWRVRSHDGDGIAAVDYVPWFNIRDGIAHDDPATADLQQVTVAAAGVVGKKPGAAIEFHPLLTSGPQSGLISVDQVRNPNPAEVLADFHVAGGPRVIAARIRGILHSAFSGPPPLAAGQKRPADFPAYRAQTAKPADLVVVGDTDILADRFWVKTQDFFGQTQAEQFSDNGPFLVNVIGTLAGGDALIGLRSRSDSIRPFDVVLRIQKKAEAEFRATEKKLQTHLQETEKELRDLRAGSGGDQATITPQQAAAIEDVRTDVLHTREQLRQVQLHLRQDIAALETEVKVGDIVAVPAVLAVLAIVLGYALRRRRMRGRA</sequence>
<feature type="transmembrane region" description="Helical" evidence="2">
    <location>
        <begin position="604"/>
        <end position="622"/>
    </location>
</feature>
<dbReference type="Pfam" id="PF23357">
    <property type="entry name" value="DUF7088"/>
    <property type="match status" value="1"/>
</dbReference>
<dbReference type="Proteomes" id="UP000032680">
    <property type="component" value="Unassembled WGS sequence"/>
</dbReference>
<dbReference type="Pfam" id="PF09822">
    <property type="entry name" value="ABC_transp_aux"/>
    <property type="match status" value="1"/>
</dbReference>
<feature type="domain" description="ABC-type uncharacterised transport system" evidence="3">
    <location>
        <begin position="175"/>
        <end position="489"/>
    </location>
</feature>
<dbReference type="RefSeq" id="WP_048860269.1">
    <property type="nucleotide sequence ID" value="NZ_BANB01000100.1"/>
</dbReference>
<keyword evidence="2" id="KW-1133">Transmembrane helix</keyword>
<evidence type="ECO:0000259" key="4">
    <source>
        <dbReference type="Pfam" id="PF23357"/>
    </source>
</evidence>
<dbReference type="EMBL" id="BANB01000100">
    <property type="protein sequence ID" value="GAN76456.1"/>
    <property type="molecule type" value="Genomic_DNA"/>
</dbReference>
<proteinExistence type="predicted"/>
<gene>
    <name evidence="5" type="ORF">Asru_0100_04</name>
</gene>
<comment type="caution">
    <text evidence="5">The sequence shown here is derived from an EMBL/GenBank/DDBJ whole genome shotgun (WGS) entry which is preliminary data.</text>
</comment>
<keyword evidence="6" id="KW-1185">Reference proteome</keyword>
<keyword evidence="2" id="KW-0812">Transmembrane</keyword>
<protein>
    <submittedName>
        <fullName evidence="5">Uncharacterized protein</fullName>
    </submittedName>
</protein>
<evidence type="ECO:0000256" key="2">
    <source>
        <dbReference type="SAM" id="Phobius"/>
    </source>
</evidence>
<dbReference type="OrthoDB" id="9777219at2"/>
<evidence type="ECO:0000313" key="6">
    <source>
        <dbReference type="Proteomes" id="UP000032680"/>
    </source>
</evidence>
<reference evidence="5 6" key="1">
    <citation type="submission" date="2012-11" db="EMBL/GenBank/DDBJ databases">
        <title>Whole genome sequence of Acidisphaera rubrifaciens HS-AP3.</title>
        <authorList>
            <person name="Azuma Y."/>
            <person name="Higashiura N."/>
            <person name="Hirakawa H."/>
            <person name="Matsushita K."/>
        </authorList>
    </citation>
    <scope>NUCLEOTIDE SEQUENCE [LARGE SCALE GENOMIC DNA]</scope>
    <source>
        <strain evidence="5 6">HS-AP3</strain>
    </source>
</reference>
<dbReference type="InterPro" id="IPR019196">
    <property type="entry name" value="ABC_transp_unknown"/>
</dbReference>
<dbReference type="InterPro" id="IPR055396">
    <property type="entry name" value="DUF7088"/>
</dbReference>
<keyword evidence="2" id="KW-0472">Membrane</keyword>
<feature type="domain" description="DUF7088" evidence="4">
    <location>
        <begin position="38"/>
        <end position="138"/>
    </location>
</feature>